<comment type="function">
    <text evidence="6">Ligates lysine onto the cytidine present at position 34 of the AUA codon-specific tRNA(Ile) that contains the anticodon CAU, in an ATP-dependent manner. Cytidine is converted to lysidine, thus changing the amino acid specificity of the tRNA from methionine to isoleucine.</text>
</comment>
<dbReference type="GO" id="GO:0006400">
    <property type="term" value="P:tRNA modification"/>
    <property type="evidence" value="ECO:0007669"/>
    <property type="project" value="UniProtKB-UniRule"/>
</dbReference>
<dbReference type="CDD" id="cd01992">
    <property type="entry name" value="TilS_N"/>
    <property type="match status" value="1"/>
</dbReference>
<dbReference type="Gene3D" id="3.40.50.620">
    <property type="entry name" value="HUPs"/>
    <property type="match status" value="1"/>
</dbReference>
<evidence type="ECO:0000313" key="9">
    <source>
        <dbReference type="Proteomes" id="UP000006860"/>
    </source>
</evidence>
<comment type="domain">
    <text evidence="6">The N-terminal region contains the highly conserved SGGXDS motif, predicted to be a P-loop motif involved in ATP binding.</text>
</comment>
<dbReference type="HAMAP" id="MF_01161">
    <property type="entry name" value="tRNA_Ile_lys_synt"/>
    <property type="match status" value="1"/>
</dbReference>
<dbReference type="AlphaFoldDB" id="F0SM60"/>
<comment type="catalytic activity">
    <reaction evidence="5 6">
        <text>cytidine(34) in tRNA(Ile2) + L-lysine + ATP = lysidine(34) in tRNA(Ile2) + AMP + diphosphate + H(+)</text>
        <dbReference type="Rhea" id="RHEA:43744"/>
        <dbReference type="Rhea" id="RHEA-COMP:10625"/>
        <dbReference type="Rhea" id="RHEA-COMP:10670"/>
        <dbReference type="ChEBI" id="CHEBI:15378"/>
        <dbReference type="ChEBI" id="CHEBI:30616"/>
        <dbReference type="ChEBI" id="CHEBI:32551"/>
        <dbReference type="ChEBI" id="CHEBI:33019"/>
        <dbReference type="ChEBI" id="CHEBI:82748"/>
        <dbReference type="ChEBI" id="CHEBI:83665"/>
        <dbReference type="ChEBI" id="CHEBI:456215"/>
        <dbReference type="EC" id="6.3.4.19"/>
    </reaction>
</comment>
<dbReference type="KEGG" id="pbs:Plabr_3418"/>
<keyword evidence="2 6" id="KW-0819">tRNA processing</keyword>
<dbReference type="STRING" id="756272.Plabr_3418"/>
<keyword evidence="6" id="KW-0963">Cytoplasm</keyword>
<dbReference type="OrthoDB" id="9807403at2"/>
<dbReference type="Proteomes" id="UP000006860">
    <property type="component" value="Chromosome"/>
</dbReference>
<evidence type="ECO:0000313" key="8">
    <source>
        <dbReference type="EMBL" id="ADY61015.1"/>
    </source>
</evidence>
<evidence type="ECO:0000259" key="7">
    <source>
        <dbReference type="Pfam" id="PF01171"/>
    </source>
</evidence>
<keyword evidence="9" id="KW-1185">Reference proteome</keyword>
<dbReference type="Pfam" id="PF01171">
    <property type="entry name" value="ATP_bind_3"/>
    <property type="match status" value="1"/>
</dbReference>
<dbReference type="InterPro" id="IPR011063">
    <property type="entry name" value="TilS/TtcA_N"/>
</dbReference>
<dbReference type="SUPFAM" id="SSF52402">
    <property type="entry name" value="Adenine nucleotide alpha hydrolases-like"/>
    <property type="match status" value="1"/>
</dbReference>
<dbReference type="RefSeq" id="WP_013629734.1">
    <property type="nucleotide sequence ID" value="NC_015174.1"/>
</dbReference>
<feature type="domain" description="tRNA(Ile)-lysidine/2-thiocytidine synthase N-terminal" evidence="7">
    <location>
        <begin position="24"/>
        <end position="205"/>
    </location>
</feature>
<protein>
    <recommendedName>
        <fullName evidence="6">tRNA(Ile)-lysidine synthase</fullName>
        <ecNumber evidence="6">6.3.4.19</ecNumber>
    </recommendedName>
    <alternativeName>
        <fullName evidence="6">tRNA(Ile)-2-lysyl-cytidine synthase</fullName>
    </alternativeName>
    <alternativeName>
        <fullName evidence="6">tRNA(Ile)-lysidine synthetase</fullName>
    </alternativeName>
</protein>
<comment type="similarity">
    <text evidence="6">Belongs to the tRNA(Ile)-lysidine synthase family.</text>
</comment>
<dbReference type="NCBIfam" id="TIGR02432">
    <property type="entry name" value="lysidine_TilS_N"/>
    <property type="match status" value="1"/>
</dbReference>
<keyword evidence="3 6" id="KW-0547">Nucleotide-binding</keyword>
<name>F0SM60_RUBBR</name>
<sequence>MNKHAFLDHLRSRWQAHPNVSRQLMVAVSGGADSIALLRGCVFLAEECELRLVVAHFNHRTRPGENERDLEWLQALCTQLAVPFVAGERDSQASTSSSENELRQARRRFFIDTARSREIGTVCFAHHADDQAETVLHRLCRGTGLAGMTGMQEVSSLAEGIVAFRPLLGLPGQALRDFLSEIDQPHREDASNASSQYTRNRIRQQLTPLLEQIHPGAAANIARSAEQLRESLELQQRLASALLNLVLIDAGPQYVRLRRQPLACAEPLIARDALVQLWTEQNWPRQAMTRAHWQRLLAAAQPAGAACELPGRIRAERRGEMLVLELADEKSS</sequence>
<dbReference type="InterPro" id="IPR014729">
    <property type="entry name" value="Rossmann-like_a/b/a_fold"/>
</dbReference>
<feature type="binding site" evidence="6">
    <location>
        <begin position="29"/>
        <end position="34"/>
    </location>
    <ligand>
        <name>ATP</name>
        <dbReference type="ChEBI" id="CHEBI:30616"/>
    </ligand>
</feature>
<dbReference type="PANTHER" id="PTHR43033:SF1">
    <property type="entry name" value="TRNA(ILE)-LYSIDINE SYNTHASE-RELATED"/>
    <property type="match status" value="1"/>
</dbReference>
<evidence type="ECO:0000256" key="2">
    <source>
        <dbReference type="ARBA" id="ARBA00022694"/>
    </source>
</evidence>
<keyword evidence="1 6" id="KW-0436">Ligase</keyword>
<evidence type="ECO:0000256" key="5">
    <source>
        <dbReference type="ARBA" id="ARBA00048539"/>
    </source>
</evidence>
<evidence type="ECO:0000256" key="3">
    <source>
        <dbReference type="ARBA" id="ARBA00022741"/>
    </source>
</evidence>
<dbReference type="eggNOG" id="COG0037">
    <property type="taxonomic scope" value="Bacteria"/>
</dbReference>
<dbReference type="GO" id="GO:0005524">
    <property type="term" value="F:ATP binding"/>
    <property type="evidence" value="ECO:0007669"/>
    <property type="project" value="UniProtKB-UniRule"/>
</dbReference>
<dbReference type="PANTHER" id="PTHR43033">
    <property type="entry name" value="TRNA(ILE)-LYSIDINE SYNTHASE-RELATED"/>
    <property type="match status" value="1"/>
</dbReference>
<gene>
    <name evidence="6" type="primary">tilS</name>
    <name evidence="8" type="ordered locus">Plabr_3418</name>
</gene>
<dbReference type="InterPro" id="IPR012094">
    <property type="entry name" value="tRNA_Ile_lys_synt"/>
</dbReference>
<keyword evidence="4 6" id="KW-0067">ATP-binding</keyword>
<evidence type="ECO:0000256" key="4">
    <source>
        <dbReference type="ARBA" id="ARBA00022840"/>
    </source>
</evidence>
<dbReference type="HOGENOM" id="CLU_018869_0_0_0"/>
<comment type="subcellular location">
    <subcellularLocation>
        <location evidence="6">Cytoplasm</location>
    </subcellularLocation>
</comment>
<dbReference type="GO" id="GO:0032267">
    <property type="term" value="F:tRNA(Ile)-lysidine synthase activity"/>
    <property type="evidence" value="ECO:0007669"/>
    <property type="project" value="UniProtKB-EC"/>
</dbReference>
<organism evidence="8 9">
    <name type="scientific">Rubinisphaera brasiliensis (strain ATCC 49424 / DSM 5305 / JCM 21570 / IAM 15109 / NBRC 103401 / IFAM 1448)</name>
    <name type="common">Planctomyces brasiliensis</name>
    <dbReference type="NCBI Taxonomy" id="756272"/>
    <lineage>
        <taxon>Bacteria</taxon>
        <taxon>Pseudomonadati</taxon>
        <taxon>Planctomycetota</taxon>
        <taxon>Planctomycetia</taxon>
        <taxon>Planctomycetales</taxon>
        <taxon>Planctomycetaceae</taxon>
        <taxon>Rubinisphaera</taxon>
    </lineage>
</organism>
<dbReference type="EC" id="6.3.4.19" evidence="6"/>
<reference evidence="9" key="1">
    <citation type="submission" date="2011-02" db="EMBL/GenBank/DDBJ databases">
        <title>The complete genome of Planctomyces brasiliensis DSM 5305.</title>
        <authorList>
            <person name="Lucas S."/>
            <person name="Copeland A."/>
            <person name="Lapidus A."/>
            <person name="Bruce D."/>
            <person name="Goodwin L."/>
            <person name="Pitluck S."/>
            <person name="Kyrpides N."/>
            <person name="Mavromatis K."/>
            <person name="Pagani I."/>
            <person name="Ivanova N."/>
            <person name="Ovchinnikova G."/>
            <person name="Lu M."/>
            <person name="Detter J.C."/>
            <person name="Han C."/>
            <person name="Land M."/>
            <person name="Hauser L."/>
            <person name="Markowitz V."/>
            <person name="Cheng J.-F."/>
            <person name="Hugenholtz P."/>
            <person name="Woyke T."/>
            <person name="Wu D."/>
            <person name="Tindall B."/>
            <person name="Pomrenke H.G."/>
            <person name="Brambilla E."/>
            <person name="Klenk H.-P."/>
            <person name="Eisen J.A."/>
        </authorList>
    </citation>
    <scope>NUCLEOTIDE SEQUENCE [LARGE SCALE GENOMIC DNA]</scope>
    <source>
        <strain evidence="9">ATCC 49424 / DSM 5305 / JCM 21570 / NBRC 103401 / IFAM 1448</strain>
    </source>
</reference>
<dbReference type="InterPro" id="IPR012795">
    <property type="entry name" value="tRNA_Ile_lys_synt_N"/>
</dbReference>
<dbReference type="GO" id="GO:0005737">
    <property type="term" value="C:cytoplasm"/>
    <property type="evidence" value="ECO:0007669"/>
    <property type="project" value="UniProtKB-SubCell"/>
</dbReference>
<dbReference type="EMBL" id="CP002546">
    <property type="protein sequence ID" value="ADY61015.1"/>
    <property type="molecule type" value="Genomic_DNA"/>
</dbReference>
<evidence type="ECO:0000256" key="1">
    <source>
        <dbReference type="ARBA" id="ARBA00022598"/>
    </source>
</evidence>
<proteinExistence type="inferred from homology"/>
<evidence type="ECO:0000256" key="6">
    <source>
        <dbReference type="HAMAP-Rule" id="MF_01161"/>
    </source>
</evidence>
<accession>F0SM60</accession>